<keyword evidence="3" id="KW-1185">Reference proteome</keyword>
<dbReference type="GO" id="GO:0010073">
    <property type="term" value="P:meristem maintenance"/>
    <property type="evidence" value="ECO:0007669"/>
    <property type="project" value="InterPro"/>
</dbReference>
<evidence type="ECO:0000313" key="2">
    <source>
        <dbReference type="EMBL" id="RYR12506.1"/>
    </source>
</evidence>
<dbReference type="InterPro" id="IPR044824">
    <property type="entry name" value="MAIN-like"/>
</dbReference>
<dbReference type="PANTHER" id="PTHR46033">
    <property type="entry name" value="PROTEIN MAIN-LIKE 2"/>
    <property type="match status" value="1"/>
</dbReference>
<dbReference type="InterPro" id="IPR019557">
    <property type="entry name" value="AminoTfrase-like_pln_mobile"/>
</dbReference>
<proteinExistence type="predicted"/>
<evidence type="ECO:0000259" key="1">
    <source>
        <dbReference type="Pfam" id="PF10536"/>
    </source>
</evidence>
<dbReference type="Pfam" id="PF10536">
    <property type="entry name" value="PMD"/>
    <property type="match status" value="1"/>
</dbReference>
<feature type="domain" description="Aminotransferase-like plant mobile" evidence="1">
    <location>
        <begin position="1"/>
        <end position="103"/>
    </location>
</feature>
<dbReference type="PANTHER" id="PTHR46033:SF8">
    <property type="entry name" value="PROTEIN MAINTENANCE OF MERISTEMS-LIKE"/>
    <property type="match status" value="1"/>
</dbReference>
<dbReference type="Proteomes" id="UP000289738">
    <property type="component" value="Chromosome B04"/>
</dbReference>
<accession>A0A444ZE88</accession>
<comment type="caution">
    <text evidence="2">The sequence shown here is derived from an EMBL/GenBank/DDBJ whole genome shotgun (WGS) entry which is preliminary data.</text>
</comment>
<dbReference type="AlphaFoldDB" id="A0A444ZE88"/>
<organism evidence="2 3">
    <name type="scientific">Arachis hypogaea</name>
    <name type="common">Peanut</name>
    <dbReference type="NCBI Taxonomy" id="3818"/>
    <lineage>
        <taxon>Eukaryota</taxon>
        <taxon>Viridiplantae</taxon>
        <taxon>Streptophyta</taxon>
        <taxon>Embryophyta</taxon>
        <taxon>Tracheophyta</taxon>
        <taxon>Spermatophyta</taxon>
        <taxon>Magnoliopsida</taxon>
        <taxon>eudicotyledons</taxon>
        <taxon>Gunneridae</taxon>
        <taxon>Pentapetalae</taxon>
        <taxon>rosids</taxon>
        <taxon>fabids</taxon>
        <taxon>Fabales</taxon>
        <taxon>Fabaceae</taxon>
        <taxon>Papilionoideae</taxon>
        <taxon>50 kb inversion clade</taxon>
        <taxon>dalbergioids sensu lato</taxon>
        <taxon>Dalbergieae</taxon>
        <taxon>Pterocarpus clade</taxon>
        <taxon>Arachis</taxon>
    </lineage>
</organism>
<name>A0A444ZE88_ARAHY</name>
<sequence length="119" mass="13356">MTALIDRWWPETHTFHLPVGEYTITLEDVTHIYGLSTDSRAISRRTDSCFAHVVDECVANFGILSGENNHVSSAIKLSWITKICNAEALTLQSLCNVMSVVTYSALLGPLCFLTSRHRW</sequence>
<gene>
    <name evidence="2" type="ORF">Ahy_B04g070033</name>
</gene>
<reference evidence="2 3" key="1">
    <citation type="submission" date="2019-01" db="EMBL/GenBank/DDBJ databases">
        <title>Sequencing of cultivated peanut Arachis hypogaea provides insights into genome evolution and oil improvement.</title>
        <authorList>
            <person name="Chen X."/>
        </authorList>
    </citation>
    <scope>NUCLEOTIDE SEQUENCE [LARGE SCALE GENOMIC DNA]</scope>
    <source>
        <strain evidence="3">cv. Fuhuasheng</strain>
        <tissue evidence="2">Leaves</tissue>
    </source>
</reference>
<evidence type="ECO:0000313" key="3">
    <source>
        <dbReference type="Proteomes" id="UP000289738"/>
    </source>
</evidence>
<dbReference type="EMBL" id="SDMP01000014">
    <property type="protein sequence ID" value="RYR12506.1"/>
    <property type="molecule type" value="Genomic_DNA"/>
</dbReference>
<protein>
    <recommendedName>
        <fullName evidence="1">Aminotransferase-like plant mobile domain-containing protein</fullName>
    </recommendedName>
</protein>